<dbReference type="EMBL" id="BQNB010011006">
    <property type="protein sequence ID" value="GJS84840.1"/>
    <property type="molecule type" value="Genomic_DNA"/>
</dbReference>
<organism evidence="2 3">
    <name type="scientific">Tanacetum coccineum</name>
    <dbReference type="NCBI Taxonomy" id="301880"/>
    <lineage>
        <taxon>Eukaryota</taxon>
        <taxon>Viridiplantae</taxon>
        <taxon>Streptophyta</taxon>
        <taxon>Embryophyta</taxon>
        <taxon>Tracheophyta</taxon>
        <taxon>Spermatophyta</taxon>
        <taxon>Magnoliopsida</taxon>
        <taxon>eudicotyledons</taxon>
        <taxon>Gunneridae</taxon>
        <taxon>Pentapetalae</taxon>
        <taxon>asterids</taxon>
        <taxon>campanulids</taxon>
        <taxon>Asterales</taxon>
        <taxon>Asteraceae</taxon>
        <taxon>Asteroideae</taxon>
        <taxon>Anthemideae</taxon>
        <taxon>Anthemidinae</taxon>
        <taxon>Tanacetum</taxon>
    </lineage>
</organism>
<reference evidence="2" key="1">
    <citation type="journal article" date="2022" name="Int. J. Mol. Sci.">
        <title>Draft Genome of Tanacetum Coccineum: Genomic Comparison of Closely Related Tanacetum-Family Plants.</title>
        <authorList>
            <person name="Yamashiro T."/>
            <person name="Shiraishi A."/>
            <person name="Nakayama K."/>
            <person name="Satake H."/>
        </authorList>
    </citation>
    <scope>NUCLEOTIDE SEQUENCE</scope>
</reference>
<gene>
    <name evidence="2" type="ORF">Tco_0751381</name>
</gene>
<evidence type="ECO:0000259" key="1">
    <source>
        <dbReference type="Pfam" id="PF09331"/>
    </source>
</evidence>
<dbReference type="PANTHER" id="PTHR48449:SF1">
    <property type="entry name" value="DUF1985 DOMAIN-CONTAINING PROTEIN"/>
    <property type="match status" value="1"/>
</dbReference>
<feature type="non-terminal residue" evidence="2">
    <location>
        <position position="1"/>
    </location>
</feature>
<dbReference type="PANTHER" id="PTHR48449">
    <property type="entry name" value="DUF1985 DOMAIN-CONTAINING PROTEIN"/>
    <property type="match status" value="1"/>
</dbReference>
<dbReference type="Pfam" id="PF09331">
    <property type="entry name" value="DUF1985"/>
    <property type="match status" value="1"/>
</dbReference>
<sequence>VPRVLVTCRSQQLEVEGDGNENVPLYYYITDNITIQFGRDEFCLVTGLRFGVENLGDYNDSKLPIPFRRRLFPSCLDGEHITCNMVLRIIDDELFDRLHDGDVVSLCCLGILQLVLLGVDGKRRILKWILRLANDRVGWDNYPWGSYVWPTLYSQLKNANVRRWPKLYATRPTTEIDKKSYSIFGYTWAFKV</sequence>
<reference evidence="2" key="2">
    <citation type="submission" date="2022-01" db="EMBL/GenBank/DDBJ databases">
        <authorList>
            <person name="Yamashiro T."/>
            <person name="Shiraishi A."/>
            <person name="Satake H."/>
            <person name="Nakayama K."/>
        </authorList>
    </citation>
    <scope>NUCLEOTIDE SEQUENCE</scope>
</reference>
<name>A0ABQ4Z426_9ASTR</name>
<comment type="caution">
    <text evidence="2">The sequence shown here is derived from an EMBL/GenBank/DDBJ whole genome shotgun (WGS) entry which is preliminary data.</text>
</comment>
<evidence type="ECO:0000313" key="2">
    <source>
        <dbReference type="EMBL" id="GJS84840.1"/>
    </source>
</evidence>
<dbReference type="InterPro" id="IPR015410">
    <property type="entry name" value="DUF1985"/>
</dbReference>
<evidence type="ECO:0000313" key="3">
    <source>
        <dbReference type="Proteomes" id="UP001151760"/>
    </source>
</evidence>
<accession>A0ABQ4Z426</accession>
<keyword evidence="3" id="KW-1185">Reference proteome</keyword>
<protein>
    <submittedName>
        <fullName evidence="2">Phospholipase-like protein</fullName>
    </submittedName>
</protein>
<dbReference type="Proteomes" id="UP001151760">
    <property type="component" value="Unassembled WGS sequence"/>
</dbReference>
<feature type="domain" description="DUF1985" evidence="1">
    <location>
        <begin position="28"/>
        <end position="152"/>
    </location>
</feature>
<proteinExistence type="predicted"/>